<dbReference type="eggNOG" id="ENOG502ZAX5">
    <property type="taxonomic scope" value="Bacteria"/>
</dbReference>
<dbReference type="EMBL" id="AM406670">
    <property type="protein sequence ID" value="CAL96522.1"/>
    <property type="molecule type" value="Genomic_DNA"/>
</dbReference>
<name>A1KCG6_AZOSB</name>
<organism evidence="1 2">
    <name type="scientific">Azoarcus sp. (strain BH72)</name>
    <dbReference type="NCBI Taxonomy" id="418699"/>
    <lineage>
        <taxon>Bacteria</taxon>
        <taxon>Pseudomonadati</taxon>
        <taxon>Pseudomonadota</taxon>
        <taxon>Betaproteobacteria</taxon>
        <taxon>Rhodocyclales</taxon>
        <taxon>Zoogloeaceae</taxon>
        <taxon>Azoarcus</taxon>
    </lineage>
</organism>
<accession>A1KCG6</accession>
<dbReference type="InterPro" id="IPR017946">
    <property type="entry name" value="PLC-like_Pdiesterase_TIM-brl"/>
</dbReference>
<proteinExistence type="predicted"/>
<dbReference type="Proteomes" id="UP000002588">
    <property type="component" value="Chromosome"/>
</dbReference>
<dbReference type="HOGENOM" id="CLU_730860_0_0_4"/>
<dbReference type="Gene3D" id="3.20.20.190">
    <property type="entry name" value="Phosphatidylinositol (PI) phosphodiesterase"/>
    <property type="match status" value="1"/>
</dbReference>
<dbReference type="PANTHER" id="PTHR13593:SF113">
    <property type="entry name" value="SI:DKEY-266F7.9"/>
    <property type="match status" value="1"/>
</dbReference>
<evidence type="ECO:0000313" key="1">
    <source>
        <dbReference type="EMBL" id="CAL96522.1"/>
    </source>
</evidence>
<dbReference type="STRING" id="62928.azo3906"/>
<dbReference type="PANTHER" id="PTHR13593">
    <property type="match status" value="1"/>
</dbReference>
<dbReference type="KEGG" id="azo:azo3906"/>
<dbReference type="RefSeq" id="WP_011767628.1">
    <property type="nucleotide sequence ID" value="NC_008702.1"/>
</dbReference>
<protein>
    <submittedName>
        <fullName evidence="1">Uncharacterized protein</fullName>
    </submittedName>
</protein>
<dbReference type="GO" id="GO:0008081">
    <property type="term" value="F:phosphoric diester hydrolase activity"/>
    <property type="evidence" value="ECO:0007669"/>
    <property type="project" value="InterPro"/>
</dbReference>
<dbReference type="AlphaFoldDB" id="A1KCG6"/>
<dbReference type="GO" id="GO:0006629">
    <property type="term" value="P:lipid metabolic process"/>
    <property type="evidence" value="ECO:0007669"/>
    <property type="project" value="InterPro"/>
</dbReference>
<dbReference type="InterPro" id="IPR051057">
    <property type="entry name" value="PI-PLC_domain"/>
</dbReference>
<dbReference type="SUPFAM" id="SSF51695">
    <property type="entry name" value="PLC-like phosphodiesterases"/>
    <property type="match status" value="1"/>
</dbReference>
<dbReference type="PROSITE" id="PS50007">
    <property type="entry name" value="PIPLC_X_DOMAIN"/>
    <property type="match status" value="1"/>
</dbReference>
<sequence>MIRYIDLGADKQLNEIVFAGSHDAAITGGKRNAKTQDLDILGQAKAGVRLFDLRIAAQDHGDAHGNGREVALRAYHGSVTKGKAPGLVRDLGATRSVDAGKMSLGTFGMGLDKILQDAAAFVTAESSEFLLLKFDKCRNWPLIAEACVTLLGNTLYKGTGNLNTTSLRQLAGKVVVLFTGEGIRAVSSRYPVGSGILEIRSLKGKDGDKSYTPTFHGMQYYGKGGTKLGNLFGDKIKENRKTQAAIMRAGAEGHPDVIGMMYWTSTGLLESIRQRNEKQWSVKNVSRLNQLWREGLAESIETRLARHVDPTQHAFGNVLKAFMPNVVMVDFADAQKCRTIYGLNHVAATALTDAARALDDEITQLRANLATLPRAHRG</sequence>
<evidence type="ECO:0000313" key="2">
    <source>
        <dbReference type="Proteomes" id="UP000002588"/>
    </source>
</evidence>
<reference evidence="1 2" key="1">
    <citation type="journal article" date="2006" name="Nat. Biotechnol.">
        <title>Complete genome of the mutualistic, N2-fixing grass endophyte Azoarcus sp. strain BH72.</title>
        <authorList>
            <person name="Krause A."/>
            <person name="Ramakumar A."/>
            <person name="Bartels D."/>
            <person name="Battistoni F."/>
            <person name="Bekel T."/>
            <person name="Boch J."/>
            <person name="Boehm M."/>
            <person name="Friedrich F."/>
            <person name="Hurek T."/>
            <person name="Krause L."/>
            <person name="Linke B."/>
            <person name="McHardy A.C."/>
            <person name="Sarkar A."/>
            <person name="Schneiker S."/>
            <person name="Syed A.A."/>
            <person name="Thauer R."/>
            <person name="Vorhoelter F.-J."/>
            <person name="Weidner S."/>
            <person name="Puehler A."/>
            <person name="Reinhold-Hurek B."/>
            <person name="Kaiser O."/>
            <person name="Goesmann A."/>
        </authorList>
    </citation>
    <scope>NUCLEOTIDE SEQUENCE [LARGE SCALE GENOMIC DNA]</scope>
    <source>
        <strain evidence="1 2">BH72</strain>
    </source>
</reference>
<keyword evidence="2" id="KW-1185">Reference proteome</keyword>
<gene>
    <name evidence="1" type="ordered locus">azo3906</name>
</gene>